<evidence type="ECO:0000313" key="2">
    <source>
        <dbReference type="EMBL" id="PCE32507.1"/>
    </source>
</evidence>
<reference evidence="2 3" key="1">
    <citation type="submission" date="2017-01" db="EMBL/GenBank/DDBJ databases">
        <title>Whole-Genome Shotgun Sequencing of Two beta-Proteobacterial Species in Search of the Bulgecin Biosynthetic Cluster.</title>
        <authorList>
            <person name="Horsman M.E."/>
            <person name="Marous D.R."/>
            <person name="Li R."/>
            <person name="Oliver R.A."/>
            <person name="Byun B."/>
            <person name="Emrich S.J."/>
            <person name="Boggess B."/>
            <person name="Townsend C.A."/>
            <person name="Mobashery S."/>
        </authorList>
    </citation>
    <scope>NUCLEOTIDE SEQUENCE [LARGE SCALE GENOMIC DNA]</scope>
    <source>
        <strain evidence="2 3">ATCC 31433</strain>
    </source>
</reference>
<dbReference type="InterPro" id="IPR006311">
    <property type="entry name" value="TAT_signal"/>
</dbReference>
<dbReference type="PROSITE" id="PS51318">
    <property type="entry name" value="TAT"/>
    <property type="match status" value="1"/>
</dbReference>
<evidence type="ECO:0000313" key="3">
    <source>
        <dbReference type="Proteomes" id="UP000217994"/>
    </source>
</evidence>
<name>A0A2A4FHF7_9BURK</name>
<feature type="chain" id="PRO_5012178412" description="DUF2282 domain-containing protein" evidence="1">
    <location>
        <begin position="29"/>
        <end position="87"/>
    </location>
</feature>
<proteinExistence type="predicted"/>
<feature type="signal peptide" evidence="1">
    <location>
        <begin position="1"/>
        <end position="28"/>
    </location>
</feature>
<dbReference type="InterPro" id="IPR018740">
    <property type="entry name" value="DUF2282_membr"/>
</dbReference>
<evidence type="ECO:0000256" key="1">
    <source>
        <dbReference type="SAM" id="SignalP"/>
    </source>
</evidence>
<dbReference type="Pfam" id="PF10048">
    <property type="entry name" value="DUF2282"/>
    <property type="match status" value="1"/>
</dbReference>
<gene>
    <name evidence="2" type="ORF">BZL54_09810</name>
</gene>
<keyword evidence="1" id="KW-0732">Signal</keyword>
<sequence>MNSNLSRRTLLAFALAGVAAAAAAPARAEDTVRCFGIAKAGQNDCASKTGVHDCAGEARVDNDKGDVKNVPKGTCVRTGGTTGAWFA</sequence>
<dbReference type="Proteomes" id="UP000217994">
    <property type="component" value="Unassembled WGS sequence"/>
</dbReference>
<dbReference type="EMBL" id="MTZU01000026">
    <property type="protein sequence ID" value="PCE32507.1"/>
    <property type="molecule type" value="Genomic_DNA"/>
</dbReference>
<dbReference type="AlphaFoldDB" id="A0A2A4FHF7"/>
<dbReference type="GeneID" id="69006081"/>
<protein>
    <recommendedName>
        <fullName evidence="4">DUF2282 domain-containing protein</fullName>
    </recommendedName>
</protein>
<dbReference type="RefSeq" id="WP_084909254.1">
    <property type="nucleotide sequence ID" value="NZ_CP020738.1"/>
</dbReference>
<accession>A0A2A4FHF7</accession>
<organism evidence="2 3">
    <name type="scientific">Burkholderia ubonensis subsp. mesacidophila</name>
    <dbReference type="NCBI Taxonomy" id="265293"/>
    <lineage>
        <taxon>Bacteria</taxon>
        <taxon>Pseudomonadati</taxon>
        <taxon>Pseudomonadota</taxon>
        <taxon>Betaproteobacteria</taxon>
        <taxon>Burkholderiales</taxon>
        <taxon>Burkholderiaceae</taxon>
        <taxon>Burkholderia</taxon>
        <taxon>Burkholderia cepacia complex</taxon>
    </lineage>
</organism>
<comment type="caution">
    <text evidence="2">The sequence shown here is derived from an EMBL/GenBank/DDBJ whole genome shotgun (WGS) entry which is preliminary data.</text>
</comment>
<evidence type="ECO:0008006" key="4">
    <source>
        <dbReference type="Google" id="ProtNLM"/>
    </source>
</evidence>